<comment type="caution">
    <text evidence="13">Lacks conserved residue(s) required for the propagation of feature annotation.</text>
</comment>
<evidence type="ECO:0000256" key="1">
    <source>
        <dbReference type="ARBA" id="ARBA00000642"/>
    </source>
</evidence>
<name>A0A1F7K9T0_9BACT</name>
<evidence type="ECO:0000313" key="17">
    <source>
        <dbReference type="EMBL" id="OGK64632.1"/>
    </source>
</evidence>
<dbReference type="PRINTS" id="PR00477">
    <property type="entry name" value="PHGLYCKINASE"/>
</dbReference>
<evidence type="ECO:0000256" key="9">
    <source>
        <dbReference type="ARBA" id="ARBA00022741"/>
    </source>
</evidence>
<evidence type="ECO:0000256" key="15">
    <source>
        <dbReference type="PIRSR" id="PIRSR000724-2"/>
    </source>
</evidence>
<evidence type="ECO:0000256" key="2">
    <source>
        <dbReference type="ARBA" id="ARBA00004838"/>
    </source>
</evidence>
<evidence type="ECO:0000256" key="4">
    <source>
        <dbReference type="ARBA" id="ARBA00011245"/>
    </source>
</evidence>
<feature type="binding site" evidence="13 14">
    <location>
        <begin position="20"/>
        <end position="22"/>
    </location>
    <ligand>
        <name>substrate</name>
    </ligand>
</feature>
<feature type="binding site" evidence="13">
    <location>
        <position position="152"/>
    </location>
    <ligand>
        <name>substrate</name>
    </ligand>
</feature>
<keyword evidence="11 13" id="KW-0067">ATP-binding</keyword>
<dbReference type="InterPro" id="IPR036043">
    <property type="entry name" value="Phosphoglycerate_kinase_sf"/>
</dbReference>
<dbReference type="Pfam" id="PF00162">
    <property type="entry name" value="PGK"/>
    <property type="match status" value="1"/>
</dbReference>
<evidence type="ECO:0000256" key="16">
    <source>
        <dbReference type="RuleBase" id="RU000532"/>
    </source>
</evidence>
<dbReference type="InterPro" id="IPR001576">
    <property type="entry name" value="Phosphoglycerate_kinase"/>
</dbReference>
<reference evidence="17 18" key="1">
    <citation type="journal article" date="2016" name="Nat. Commun.">
        <title>Thousands of microbial genomes shed light on interconnected biogeochemical processes in an aquifer system.</title>
        <authorList>
            <person name="Anantharaman K."/>
            <person name="Brown C.T."/>
            <person name="Hug L.A."/>
            <person name="Sharon I."/>
            <person name="Castelle C.J."/>
            <person name="Probst A.J."/>
            <person name="Thomas B.C."/>
            <person name="Singh A."/>
            <person name="Wilkins M.J."/>
            <person name="Karaoz U."/>
            <person name="Brodie E.L."/>
            <person name="Williams K.H."/>
            <person name="Hubbard S.S."/>
            <person name="Banfield J.F."/>
        </authorList>
    </citation>
    <scope>NUCLEOTIDE SEQUENCE [LARGE SCALE GENOMIC DNA]</scope>
</reference>
<dbReference type="FunFam" id="3.40.50.1260:FF:000006">
    <property type="entry name" value="Phosphoglycerate kinase"/>
    <property type="match status" value="1"/>
</dbReference>
<feature type="binding site" evidence="13">
    <location>
        <position position="119"/>
    </location>
    <ligand>
        <name>substrate</name>
    </ligand>
</feature>
<keyword evidence="12 13" id="KW-0324">Glycolysis</keyword>
<feature type="binding site" evidence="13 15">
    <location>
        <begin position="351"/>
        <end position="354"/>
    </location>
    <ligand>
        <name>ATP</name>
        <dbReference type="ChEBI" id="CHEBI:30616"/>
    </ligand>
</feature>
<dbReference type="InterPro" id="IPR015824">
    <property type="entry name" value="Phosphoglycerate_kinase_N"/>
</dbReference>
<organism evidence="17 18">
    <name type="scientific">Candidatus Roizmanbacteria bacterium RIFOXYA1_FULL_41_12</name>
    <dbReference type="NCBI Taxonomy" id="1802082"/>
    <lineage>
        <taxon>Bacteria</taxon>
        <taxon>Candidatus Roizmaniibacteriota</taxon>
    </lineage>
</organism>
<evidence type="ECO:0000256" key="8">
    <source>
        <dbReference type="ARBA" id="ARBA00022679"/>
    </source>
</evidence>
<proteinExistence type="inferred from homology"/>
<dbReference type="GO" id="GO:0006096">
    <property type="term" value="P:glycolytic process"/>
    <property type="evidence" value="ECO:0007669"/>
    <property type="project" value="UniProtKB-UniRule"/>
</dbReference>
<protein>
    <recommendedName>
        <fullName evidence="6 13">Phosphoglycerate kinase</fullName>
        <ecNumber evidence="5 13">2.7.2.3</ecNumber>
    </recommendedName>
</protein>
<feature type="binding site" evidence="13 14">
    <location>
        <begin position="60"/>
        <end position="63"/>
    </location>
    <ligand>
        <name>substrate</name>
    </ligand>
</feature>
<dbReference type="PIRSF" id="PIRSF000724">
    <property type="entry name" value="Pgk"/>
    <property type="match status" value="1"/>
</dbReference>
<evidence type="ECO:0000256" key="7">
    <source>
        <dbReference type="ARBA" id="ARBA00022490"/>
    </source>
</evidence>
<comment type="subunit">
    <text evidence="4 13">Monomer.</text>
</comment>
<comment type="catalytic activity">
    <reaction evidence="1 13 16">
        <text>(2R)-3-phosphoglycerate + ATP = (2R)-3-phospho-glyceroyl phosphate + ADP</text>
        <dbReference type="Rhea" id="RHEA:14801"/>
        <dbReference type="ChEBI" id="CHEBI:30616"/>
        <dbReference type="ChEBI" id="CHEBI:57604"/>
        <dbReference type="ChEBI" id="CHEBI:58272"/>
        <dbReference type="ChEBI" id="CHEBI:456216"/>
        <dbReference type="EC" id="2.7.2.3"/>
    </reaction>
</comment>
<feature type="binding site" evidence="14">
    <location>
        <position position="152"/>
    </location>
    <ligand>
        <name>(2R)-3-phosphoglycerate</name>
        <dbReference type="ChEBI" id="CHEBI:58272"/>
    </ligand>
</feature>
<feature type="binding site" evidence="13 15">
    <location>
        <position position="202"/>
    </location>
    <ligand>
        <name>ATP</name>
        <dbReference type="ChEBI" id="CHEBI:30616"/>
    </ligand>
</feature>
<evidence type="ECO:0000256" key="11">
    <source>
        <dbReference type="ARBA" id="ARBA00022840"/>
    </source>
</evidence>
<dbReference type="GO" id="GO:0005829">
    <property type="term" value="C:cytosol"/>
    <property type="evidence" value="ECO:0007669"/>
    <property type="project" value="TreeGrafter"/>
</dbReference>
<dbReference type="EC" id="2.7.2.3" evidence="5 13"/>
<dbReference type="EMBL" id="MGBG01000018">
    <property type="protein sequence ID" value="OGK64632.1"/>
    <property type="molecule type" value="Genomic_DNA"/>
</dbReference>
<comment type="subcellular location">
    <subcellularLocation>
        <location evidence="13">Cytoplasm</location>
    </subcellularLocation>
</comment>
<dbReference type="PANTHER" id="PTHR11406">
    <property type="entry name" value="PHOSPHOGLYCERATE KINASE"/>
    <property type="match status" value="1"/>
</dbReference>
<keyword evidence="10 13" id="KW-0418">Kinase</keyword>
<dbReference type="FunFam" id="3.40.50.1260:FF:000031">
    <property type="entry name" value="Phosphoglycerate kinase 1"/>
    <property type="match status" value="1"/>
</dbReference>
<feature type="binding site" evidence="14">
    <location>
        <position position="119"/>
    </location>
    <ligand>
        <name>(2R)-3-phosphoglycerate</name>
        <dbReference type="ChEBI" id="CHEBI:58272"/>
    </ligand>
</feature>
<gene>
    <name evidence="13" type="primary">pgk</name>
    <name evidence="17" type="ORF">A2209_03520</name>
</gene>
<dbReference type="GO" id="GO:0043531">
    <property type="term" value="F:ADP binding"/>
    <property type="evidence" value="ECO:0007669"/>
    <property type="project" value="TreeGrafter"/>
</dbReference>
<feature type="binding site" evidence="13">
    <location>
        <position position="37"/>
    </location>
    <ligand>
        <name>substrate</name>
    </ligand>
</feature>
<dbReference type="HAMAP" id="MF_00145">
    <property type="entry name" value="Phosphoglyc_kinase"/>
    <property type="match status" value="1"/>
</dbReference>
<evidence type="ECO:0000313" key="18">
    <source>
        <dbReference type="Proteomes" id="UP000178450"/>
    </source>
</evidence>
<sequence>MIKYIDQAKISHQRVLLRVDFNVSLSRDGLRIADDARIKQALPTINLLLKNHNRLILISHLGRPKKRDLKYSLRPVAQRLQRLLPAYKIRLISDFQNPIDQRMLAKQTDKELVLLENIRFYPGEKKACESFAKELSLLADVYVNDAFGVAHRATASVVCIPKYLPSYAGLLLKKEIMMIDKFIKQSKKPLVAIVGGAKVSSKIHILDKLCQIANYLLIGGGLANTILAAQGYELGKGQQSYEDLEEARRLLYLAGQRKVKIILPVDAVIGLPEVEDEVGEIRSITDLPLNKYVLDIGPATQALFGTYINKGKTIIWNGPMGYFENPSYSNGTDFIFYAIANNSQAESLVGGGDTIAAISKKEYLDKITHLSTGGGAMLEYIEKGTLPGIEALK</sequence>
<evidence type="ECO:0000256" key="6">
    <source>
        <dbReference type="ARBA" id="ARBA00016471"/>
    </source>
</evidence>
<evidence type="ECO:0000256" key="12">
    <source>
        <dbReference type="ARBA" id="ARBA00023152"/>
    </source>
</evidence>
<dbReference type="SUPFAM" id="SSF53748">
    <property type="entry name" value="Phosphoglycerate kinase"/>
    <property type="match status" value="1"/>
</dbReference>
<dbReference type="GO" id="GO:0006094">
    <property type="term" value="P:gluconeogenesis"/>
    <property type="evidence" value="ECO:0007669"/>
    <property type="project" value="TreeGrafter"/>
</dbReference>
<feature type="binding site" evidence="13 15">
    <location>
        <position position="324"/>
    </location>
    <ligand>
        <name>ATP</name>
        <dbReference type="ChEBI" id="CHEBI:30616"/>
    </ligand>
</feature>
<dbReference type="UniPathway" id="UPA00109">
    <property type="reaction ID" value="UER00185"/>
</dbReference>
<keyword evidence="8 13" id="KW-0808">Transferase</keyword>
<keyword evidence="9 13" id="KW-0547">Nucleotide-binding</keyword>
<evidence type="ECO:0000256" key="10">
    <source>
        <dbReference type="ARBA" id="ARBA00022777"/>
    </source>
</evidence>
<dbReference type="Gene3D" id="3.40.50.1260">
    <property type="entry name" value="Phosphoglycerate kinase, N-terminal domain"/>
    <property type="match status" value="2"/>
</dbReference>
<evidence type="ECO:0000256" key="13">
    <source>
        <dbReference type="HAMAP-Rule" id="MF_00145"/>
    </source>
</evidence>
<evidence type="ECO:0000256" key="3">
    <source>
        <dbReference type="ARBA" id="ARBA00008982"/>
    </source>
</evidence>
<comment type="similarity">
    <text evidence="3 13 16">Belongs to the phosphoglycerate kinase family.</text>
</comment>
<evidence type="ECO:0000256" key="14">
    <source>
        <dbReference type="PIRSR" id="PIRSR000724-1"/>
    </source>
</evidence>
<accession>A0A1F7K9T0</accession>
<keyword evidence="7 13" id="KW-0963">Cytoplasm</keyword>
<dbReference type="GO" id="GO:0005524">
    <property type="term" value="F:ATP binding"/>
    <property type="evidence" value="ECO:0007669"/>
    <property type="project" value="UniProtKB-KW"/>
</dbReference>
<comment type="caution">
    <text evidence="17">The sequence shown here is derived from an EMBL/GenBank/DDBJ whole genome shotgun (WGS) entry which is preliminary data.</text>
</comment>
<dbReference type="GO" id="GO:0004618">
    <property type="term" value="F:phosphoglycerate kinase activity"/>
    <property type="evidence" value="ECO:0007669"/>
    <property type="project" value="UniProtKB-UniRule"/>
</dbReference>
<feature type="binding site" evidence="14">
    <location>
        <position position="37"/>
    </location>
    <ligand>
        <name>(2R)-3-phosphoglycerate</name>
        <dbReference type="ChEBI" id="CHEBI:58272"/>
    </ligand>
</feature>
<dbReference type="PANTHER" id="PTHR11406:SF23">
    <property type="entry name" value="PHOSPHOGLYCERATE KINASE 1, CHLOROPLASTIC-RELATED"/>
    <property type="match status" value="1"/>
</dbReference>
<dbReference type="Proteomes" id="UP000178450">
    <property type="component" value="Unassembled WGS sequence"/>
</dbReference>
<evidence type="ECO:0000256" key="5">
    <source>
        <dbReference type="ARBA" id="ARBA00013061"/>
    </source>
</evidence>
<dbReference type="AlphaFoldDB" id="A0A1F7K9T0"/>
<comment type="pathway">
    <text evidence="2 13">Carbohydrate degradation; glycolysis; pyruvate from D-glyceraldehyde 3-phosphate: step 2/5.</text>
</comment>